<dbReference type="SUPFAM" id="SSF53474">
    <property type="entry name" value="alpha/beta-Hydrolases"/>
    <property type="match status" value="1"/>
</dbReference>
<gene>
    <name evidence="1" type="ORF">KV203_09505</name>
</gene>
<proteinExistence type="predicted"/>
<dbReference type="InterPro" id="IPR029058">
    <property type="entry name" value="AB_hydrolase_fold"/>
</dbReference>
<sequence>MITTLLFVHGTGVRGERYAETLRAVQAQVTARAWPVRVVGCYWGDAVGARLALGGRSVPEYERSKGAGPTPVEQTRDLWAVLYVDPWYELRLLRDFPPQPVGFGVEPPADAIRRQIAEFRPSDTLTAELAEHRLGVEFAEAWAGLRAAPEFAAAARTAPADPLEHRGAIARAVVAYATARATAAGRPALGGTAREQPVDQLTADLHGSGLGVGTWLATRTKRLGARAVTSRLVRNRGGLTDAAAPLAGDVLRYLARGEAMRAYLRRTITDQGSGPIVLLGHSLGGIMCVDLLAHESILSVTTLITVGSQAPFLYEIGALPSLESPQPLPASFPRWINVHDRDDLLSYSGAGVFGDRVRDVCVDNGEPFPASHSAYWSNDEVWAAIESLLE</sequence>
<dbReference type="Gene3D" id="3.40.50.1820">
    <property type="entry name" value="alpha/beta hydrolase"/>
    <property type="match status" value="1"/>
</dbReference>
<name>A0ABX8SEW4_9ACTN</name>
<accession>A0ABX8SEW4</accession>
<dbReference type="RefSeq" id="WP_157079717.1">
    <property type="nucleotide sequence ID" value="NZ_CBCRUZ010000001.1"/>
</dbReference>
<dbReference type="Proteomes" id="UP000887023">
    <property type="component" value="Chromosome"/>
</dbReference>
<keyword evidence="2" id="KW-1185">Reference proteome</keyword>
<dbReference type="EMBL" id="CP079105">
    <property type="protein sequence ID" value="QXQ15499.1"/>
    <property type="molecule type" value="Genomic_DNA"/>
</dbReference>
<evidence type="ECO:0000313" key="1">
    <source>
        <dbReference type="EMBL" id="QXQ15499.1"/>
    </source>
</evidence>
<evidence type="ECO:0000313" key="2">
    <source>
        <dbReference type="Proteomes" id="UP000887023"/>
    </source>
</evidence>
<organism evidence="1 2">
    <name type="scientific">Skermania pinensis</name>
    <dbReference type="NCBI Taxonomy" id="39122"/>
    <lineage>
        <taxon>Bacteria</taxon>
        <taxon>Bacillati</taxon>
        <taxon>Actinomycetota</taxon>
        <taxon>Actinomycetes</taxon>
        <taxon>Mycobacteriales</taxon>
        <taxon>Gordoniaceae</taxon>
        <taxon>Skermania</taxon>
    </lineage>
</organism>
<protein>
    <recommendedName>
        <fullName evidence="3">AB hydrolase-1 domain-containing protein</fullName>
    </recommendedName>
</protein>
<reference evidence="1" key="1">
    <citation type="submission" date="2021-07" db="EMBL/GenBank/DDBJ databases">
        <title>Candidatus Kaistella beijingensis sp. nov. isolated from a municipal wastewater treatment plant is involved in sludge foaming.</title>
        <authorList>
            <person name="Song Y."/>
            <person name="Liu S.-J."/>
        </authorList>
    </citation>
    <scope>NUCLEOTIDE SEQUENCE</scope>
    <source>
        <strain evidence="1">DSM 43998</strain>
    </source>
</reference>
<evidence type="ECO:0008006" key="3">
    <source>
        <dbReference type="Google" id="ProtNLM"/>
    </source>
</evidence>